<accession>A0A0C9XKJ1</accession>
<dbReference type="GO" id="GO:0070274">
    <property type="term" value="C:RES complex"/>
    <property type="evidence" value="ECO:0007669"/>
    <property type="project" value="TreeGrafter"/>
</dbReference>
<name>A0A0C9XKJ1_9AGAR</name>
<dbReference type="PANTHER" id="PTHR31809:SF0">
    <property type="entry name" value="BUD13 HOMOLOG"/>
    <property type="match status" value="1"/>
</dbReference>
<gene>
    <name evidence="3" type="ORF">K443DRAFT_680985</name>
</gene>
<comment type="similarity">
    <text evidence="1">Belongs to the CWC26 family.</text>
</comment>
<dbReference type="OrthoDB" id="6022at2759"/>
<reference evidence="3 4" key="1">
    <citation type="submission" date="2014-04" db="EMBL/GenBank/DDBJ databases">
        <authorList>
            <consortium name="DOE Joint Genome Institute"/>
            <person name="Kuo A."/>
            <person name="Kohler A."/>
            <person name="Nagy L.G."/>
            <person name="Floudas D."/>
            <person name="Copeland A."/>
            <person name="Barry K.W."/>
            <person name="Cichocki N."/>
            <person name="Veneault-Fourrey C."/>
            <person name="LaButti K."/>
            <person name="Lindquist E.A."/>
            <person name="Lipzen A."/>
            <person name="Lundell T."/>
            <person name="Morin E."/>
            <person name="Murat C."/>
            <person name="Sun H."/>
            <person name="Tunlid A."/>
            <person name="Henrissat B."/>
            <person name="Grigoriev I.V."/>
            <person name="Hibbett D.S."/>
            <person name="Martin F."/>
            <person name="Nordberg H.P."/>
            <person name="Cantor M.N."/>
            <person name="Hua S.X."/>
        </authorList>
    </citation>
    <scope>NUCLEOTIDE SEQUENCE [LARGE SCALE GENOMIC DNA]</scope>
    <source>
        <strain evidence="3 4">LaAM-08-1</strain>
    </source>
</reference>
<dbReference type="EMBL" id="KN838676">
    <property type="protein sequence ID" value="KIJ98106.1"/>
    <property type="molecule type" value="Genomic_DNA"/>
</dbReference>
<feature type="region of interest" description="Disordered" evidence="2">
    <location>
        <begin position="178"/>
        <end position="203"/>
    </location>
</feature>
<dbReference type="GO" id="GO:0005684">
    <property type="term" value="C:U2-type spliceosomal complex"/>
    <property type="evidence" value="ECO:0007669"/>
    <property type="project" value="TreeGrafter"/>
</dbReference>
<evidence type="ECO:0000256" key="1">
    <source>
        <dbReference type="ARBA" id="ARBA00011069"/>
    </source>
</evidence>
<evidence type="ECO:0000256" key="2">
    <source>
        <dbReference type="SAM" id="MobiDB-lite"/>
    </source>
</evidence>
<sequence>MSHLKAYLAENYMSGPKADAILSRTSKPKKKKRKVDSEITPGTAMIRDEDGGWGEQNNEDNEDLSEAVIEKDRGFKKRKVAQMEAGSSWVTLQEGTEAAIKEESPPPAADEQPQLVETPFVGGLVSAAQLKKVLPQHHTAKSEDLTVDEIARAQETVYRDATGKKIDTKAARAEAARLKREREEKEAQKMEWGKGLVQREEQEQRRLELERQRGKAFARHADDKDLNEELKAKELWNDPAAAFLTKKKVKGPRKPQYSGPPPPPNRFGIKPGYRWDGVDRGNGFEKKVFQSANAKKRLGAESYQWSAEDM</sequence>
<dbReference type="STRING" id="1095629.A0A0C9XKJ1"/>
<dbReference type="Proteomes" id="UP000054477">
    <property type="component" value="Unassembled WGS sequence"/>
</dbReference>
<dbReference type="GO" id="GO:0000398">
    <property type="term" value="P:mRNA splicing, via spliceosome"/>
    <property type="evidence" value="ECO:0007669"/>
    <property type="project" value="TreeGrafter"/>
</dbReference>
<dbReference type="AlphaFoldDB" id="A0A0C9XKJ1"/>
<feature type="region of interest" description="Disordered" evidence="2">
    <location>
        <begin position="243"/>
        <end position="274"/>
    </location>
</feature>
<reference evidence="4" key="2">
    <citation type="submission" date="2015-01" db="EMBL/GenBank/DDBJ databases">
        <title>Evolutionary Origins and Diversification of the Mycorrhizal Mutualists.</title>
        <authorList>
            <consortium name="DOE Joint Genome Institute"/>
            <consortium name="Mycorrhizal Genomics Consortium"/>
            <person name="Kohler A."/>
            <person name="Kuo A."/>
            <person name="Nagy L.G."/>
            <person name="Floudas D."/>
            <person name="Copeland A."/>
            <person name="Barry K.W."/>
            <person name="Cichocki N."/>
            <person name="Veneault-Fourrey C."/>
            <person name="LaButti K."/>
            <person name="Lindquist E.A."/>
            <person name="Lipzen A."/>
            <person name="Lundell T."/>
            <person name="Morin E."/>
            <person name="Murat C."/>
            <person name="Riley R."/>
            <person name="Ohm R."/>
            <person name="Sun H."/>
            <person name="Tunlid A."/>
            <person name="Henrissat B."/>
            <person name="Grigoriev I.V."/>
            <person name="Hibbett D.S."/>
            <person name="Martin F."/>
        </authorList>
    </citation>
    <scope>NUCLEOTIDE SEQUENCE [LARGE SCALE GENOMIC DNA]</scope>
    <source>
        <strain evidence="4">LaAM-08-1</strain>
    </source>
</reference>
<evidence type="ECO:0000313" key="4">
    <source>
        <dbReference type="Proteomes" id="UP000054477"/>
    </source>
</evidence>
<dbReference type="Pfam" id="PF09736">
    <property type="entry name" value="Bud13"/>
    <property type="match status" value="1"/>
</dbReference>
<evidence type="ECO:0000313" key="3">
    <source>
        <dbReference type="EMBL" id="KIJ98106.1"/>
    </source>
</evidence>
<feature type="region of interest" description="Disordered" evidence="2">
    <location>
        <begin position="19"/>
        <end position="63"/>
    </location>
</feature>
<dbReference type="PANTHER" id="PTHR31809">
    <property type="entry name" value="BUD13 HOMOLOG"/>
    <property type="match status" value="1"/>
</dbReference>
<dbReference type="HOGENOM" id="CLU_024195_0_1_1"/>
<dbReference type="InterPro" id="IPR018609">
    <property type="entry name" value="Bud13"/>
</dbReference>
<dbReference type="InterPro" id="IPR051112">
    <property type="entry name" value="CWC26_splicing_factor"/>
</dbReference>
<protein>
    <recommendedName>
        <fullName evidence="5">Pre-mRNA-splicing factor CWC26</fullName>
    </recommendedName>
</protein>
<proteinExistence type="inferred from homology"/>
<dbReference type="GO" id="GO:0003723">
    <property type="term" value="F:RNA binding"/>
    <property type="evidence" value="ECO:0007669"/>
    <property type="project" value="TreeGrafter"/>
</dbReference>
<evidence type="ECO:0008006" key="5">
    <source>
        <dbReference type="Google" id="ProtNLM"/>
    </source>
</evidence>
<keyword evidence="4" id="KW-1185">Reference proteome</keyword>
<organism evidence="3 4">
    <name type="scientific">Laccaria amethystina LaAM-08-1</name>
    <dbReference type="NCBI Taxonomy" id="1095629"/>
    <lineage>
        <taxon>Eukaryota</taxon>
        <taxon>Fungi</taxon>
        <taxon>Dikarya</taxon>
        <taxon>Basidiomycota</taxon>
        <taxon>Agaricomycotina</taxon>
        <taxon>Agaricomycetes</taxon>
        <taxon>Agaricomycetidae</taxon>
        <taxon>Agaricales</taxon>
        <taxon>Agaricineae</taxon>
        <taxon>Hydnangiaceae</taxon>
        <taxon>Laccaria</taxon>
    </lineage>
</organism>